<dbReference type="EMBL" id="WHVB01000005">
    <property type="protein sequence ID" value="KAF8482584.1"/>
    <property type="molecule type" value="Genomic_DNA"/>
</dbReference>
<name>A0A9P5MZP7_9AGAM</name>
<evidence type="ECO:0000256" key="1">
    <source>
        <dbReference type="ARBA" id="ARBA00004123"/>
    </source>
</evidence>
<dbReference type="InterPro" id="IPR009044">
    <property type="entry name" value="ssDNA-bd_transcriptional_reg"/>
</dbReference>
<keyword evidence="3" id="KW-0805">Transcription regulation</keyword>
<feature type="domain" description="Transcriptional coactivator p15 (PC4) C-terminal" evidence="8">
    <location>
        <begin position="101"/>
        <end position="151"/>
    </location>
</feature>
<evidence type="ECO:0000256" key="7">
    <source>
        <dbReference type="SAM" id="MobiDB-lite"/>
    </source>
</evidence>
<reference evidence="9" key="1">
    <citation type="submission" date="2019-10" db="EMBL/GenBank/DDBJ databases">
        <authorList>
            <consortium name="DOE Joint Genome Institute"/>
            <person name="Kuo A."/>
            <person name="Miyauchi S."/>
            <person name="Kiss E."/>
            <person name="Drula E."/>
            <person name="Kohler A."/>
            <person name="Sanchez-Garcia M."/>
            <person name="Andreopoulos B."/>
            <person name="Barry K.W."/>
            <person name="Bonito G."/>
            <person name="Buee M."/>
            <person name="Carver A."/>
            <person name="Chen C."/>
            <person name="Cichocki N."/>
            <person name="Clum A."/>
            <person name="Culley D."/>
            <person name="Crous P.W."/>
            <person name="Fauchery L."/>
            <person name="Girlanda M."/>
            <person name="Hayes R."/>
            <person name="Keri Z."/>
            <person name="LaButti K."/>
            <person name="Lipzen A."/>
            <person name="Lombard V."/>
            <person name="Magnuson J."/>
            <person name="Maillard F."/>
            <person name="Morin E."/>
            <person name="Murat C."/>
            <person name="Nolan M."/>
            <person name="Ohm R."/>
            <person name="Pangilinan J."/>
            <person name="Pereira M."/>
            <person name="Perotto S."/>
            <person name="Peter M."/>
            <person name="Riley R."/>
            <person name="Sitrit Y."/>
            <person name="Stielow B."/>
            <person name="Szollosi G."/>
            <person name="Zifcakova L."/>
            <person name="Stursova M."/>
            <person name="Spatafora J.W."/>
            <person name="Tedersoo L."/>
            <person name="Vaario L.-M."/>
            <person name="Yamada A."/>
            <person name="Yan M."/>
            <person name="Wang P."/>
            <person name="Xu J."/>
            <person name="Bruns T."/>
            <person name="Baldrian P."/>
            <person name="Vilgalys R."/>
            <person name="Henrissat B."/>
            <person name="Grigoriev I.V."/>
            <person name="Hibbett D."/>
            <person name="Nagy L.G."/>
            <person name="Martin F.M."/>
        </authorList>
    </citation>
    <scope>NUCLEOTIDE SEQUENCE</scope>
    <source>
        <strain evidence="9">Prilba</strain>
    </source>
</reference>
<dbReference type="GO" id="GO:0003713">
    <property type="term" value="F:transcription coactivator activity"/>
    <property type="evidence" value="ECO:0007669"/>
    <property type="project" value="InterPro"/>
</dbReference>
<protein>
    <submittedName>
        <fullName evidence="9">Transcriptional Coactivator p15-domain-containing protein</fullName>
    </submittedName>
</protein>
<evidence type="ECO:0000256" key="5">
    <source>
        <dbReference type="ARBA" id="ARBA00023163"/>
    </source>
</evidence>
<evidence type="ECO:0000313" key="10">
    <source>
        <dbReference type="Proteomes" id="UP000759537"/>
    </source>
</evidence>
<evidence type="ECO:0000256" key="2">
    <source>
        <dbReference type="ARBA" id="ARBA00009001"/>
    </source>
</evidence>
<comment type="subcellular location">
    <subcellularLocation>
        <location evidence="1">Nucleus</location>
    </subcellularLocation>
</comment>
<dbReference type="InterPro" id="IPR045125">
    <property type="entry name" value="Sub1/Tcp4-like"/>
</dbReference>
<dbReference type="Proteomes" id="UP000759537">
    <property type="component" value="Unassembled WGS sequence"/>
</dbReference>
<comment type="caution">
    <text evidence="9">The sequence shown here is derived from an EMBL/GenBank/DDBJ whole genome shotgun (WGS) entry which is preliminary data.</text>
</comment>
<keyword evidence="6" id="KW-0539">Nucleus</keyword>
<keyword evidence="4" id="KW-0238">DNA-binding</keyword>
<comment type="similarity">
    <text evidence="2">Belongs to the transcriptional coactivator PC4 family.</text>
</comment>
<dbReference type="GO" id="GO:0060261">
    <property type="term" value="P:positive regulation of transcription initiation by RNA polymerase II"/>
    <property type="evidence" value="ECO:0007669"/>
    <property type="project" value="InterPro"/>
</dbReference>
<accession>A0A9P5MZP7</accession>
<organism evidence="9 10">
    <name type="scientific">Russula ochroleuca</name>
    <dbReference type="NCBI Taxonomy" id="152965"/>
    <lineage>
        <taxon>Eukaryota</taxon>
        <taxon>Fungi</taxon>
        <taxon>Dikarya</taxon>
        <taxon>Basidiomycota</taxon>
        <taxon>Agaricomycotina</taxon>
        <taxon>Agaricomycetes</taxon>
        <taxon>Russulales</taxon>
        <taxon>Russulaceae</taxon>
        <taxon>Russula</taxon>
    </lineage>
</organism>
<evidence type="ECO:0000313" key="9">
    <source>
        <dbReference type="EMBL" id="KAF8482584.1"/>
    </source>
</evidence>
<dbReference type="InterPro" id="IPR003173">
    <property type="entry name" value="PC4_C"/>
</dbReference>
<evidence type="ECO:0000256" key="3">
    <source>
        <dbReference type="ARBA" id="ARBA00023015"/>
    </source>
</evidence>
<dbReference type="AlphaFoldDB" id="A0A9P5MZP7"/>
<feature type="compositionally biased region" description="Basic and acidic residues" evidence="7">
    <location>
        <begin position="1"/>
        <end position="12"/>
    </location>
</feature>
<keyword evidence="10" id="KW-1185">Reference proteome</keyword>
<feature type="region of interest" description="Disordered" evidence="7">
    <location>
        <begin position="1"/>
        <end position="98"/>
    </location>
</feature>
<dbReference type="Gene3D" id="2.30.31.10">
    <property type="entry name" value="Transcriptional Coactivator Pc4, Chain A"/>
    <property type="match status" value="1"/>
</dbReference>
<keyword evidence="5" id="KW-0804">Transcription</keyword>
<gene>
    <name evidence="9" type="ORF">DFH94DRAFT_728219</name>
</gene>
<dbReference type="SUPFAM" id="SSF54447">
    <property type="entry name" value="ssDNA-binding transcriptional regulator domain"/>
    <property type="match status" value="1"/>
</dbReference>
<dbReference type="OrthoDB" id="2505440at2759"/>
<dbReference type="Pfam" id="PF02229">
    <property type="entry name" value="PC4"/>
    <property type="match status" value="1"/>
</dbReference>
<evidence type="ECO:0000259" key="8">
    <source>
        <dbReference type="Pfam" id="PF02229"/>
    </source>
</evidence>
<feature type="compositionally biased region" description="Basic and acidic residues" evidence="7">
    <location>
        <begin position="22"/>
        <end position="58"/>
    </location>
</feature>
<evidence type="ECO:0000256" key="6">
    <source>
        <dbReference type="ARBA" id="ARBA00023242"/>
    </source>
</evidence>
<dbReference type="GO" id="GO:0005634">
    <property type="term" value="C:nucleus"/>
    <property type="evidence" value="ECO:0007669"/>
    <property type="project" value="UniProtKB-SubCell"/>
</dbReference>
<dbReference type="PANTHER" id="PTHR13215">
    <property type="entry name" value="RNA POLYMERASE II TRANSCRIPTIONAL COACTIVATOR"/>
    <property type="match status" value="1"/>
</dbReference>
<reference evidence="9" key="2">
    <citation type="journal article" date="2020" name="Nat. Commun.">
        <title>Large-scale genome sequencing of mycorrhizal fungi provides insights into the early evolution of symbiotic traits.</title>
        <authorList>
            <person name="Miyauchi S."/>
            <person name="Kiss E."/>
            <person name="Kuo A."/>
            <person name="Drula E."/>
            <person name="Kohler A."/>
            <person name="Sanchez-Garcia M."/>
            <person name="Morin E."/>
            <person name="Andreopoulos B."/>
            <person name="Barry K.W."/>
            <person name="Bonito G."/>
            <person name="Buee M."/>
            <person name="Carver A."/>
            <person name="Chen C."/>
            <person name="Cichocki N."/>
            <person name="Clum A."/>
            <person name="Culley D."/>
            <person name="Crous P.W."/>
            <person name="Fauchery L."/>
            <person name="Girlanda M."/>
            <person name="Hayes R.D."/>
            <person name="Keri Z."/>
            <person name="LaButti K."/>
            <person name="Lipzen A."/>
            <person name="Lombard V."/>
            <person name="Magnuson J."/>
            <person name="Maillard F."/>
            <person name="Murat C."/>
            <person name="Nolan M."/>
            <person name="Ohm R.A."/>
            <person name="Pangilinan J."/>
            <person name="Pereira M.F."/>
            <person name="Perotto S."/>
            <person name="Peter M."/>
            <person name="Pfister S."/>
            <person name="Riley R."/>
            <person name="Sitrit Y."/>
            <person name="Stielow J.B."/>
            <person name="Szollosi G."/>
            <person name="Zifcakova L."/>
            <person name="Stursova M."/>
            <person name="Spatafora J.W."/>
            <person name="Tedersoo L."/>
            <person name="Vaario L.M."/>
            <person name="Yamada A."/>
            <person name="Yan M."/>
            <person name="Wang P."/>
            <person name="Xu J."/>
            <person name="Bruns T."/>
            <person name="Baldrian P."/>
            <person name="Vilgalys R."/>
            <person name="Dunand C."/>
            <person name="Henrissat B."/>
            <person name="Grigoriev I.V."/>
            <person name="Hibbett D."/>
            <person name="Nagy L.G."/>
            <person name="Martin F.M."/>
        </authorList>
    </citation>
    <scope>NUCLEOTIDE SEQUENCE</scope>
    <source>
        <strain evidence="9">Prilba</strain>
    </source>
</reference>
<feature type="compositionally biased region" description="Basic and acidic residues" evidence="7">
    <location>
        <begin position="84"/>
        <end position="95"/>
    </location>
</feature>
<evidence type="ECO:0000256" key="4">
    <source>
        <dbReference type="ARBA" id="ARBA00023125"/>
    </source>
</evidence>
<dbReference type="GO" id="GO:0003677">
    <property type="term" value="F:DNA binding"/>
    <property type="evidence" value="ECO:0007669"/>
    <property type="project" value="UniProtKB-KW"/>
</dbReference>
<proteinExistence type="inferred from homology"/>
<sequence>MERPRKSSKESSKNGGSKRGLKSREPSEQKFKDSSKRKATEKEASDSDDNAQHLDEAPRPAAKTVKKPRLSSKNDESDSDSEDIDIKTKLQKNSEGDMYVDLGKKKRVTVRSFKGTTLVDIREYYGNEGDEKPGKKGIALSVEQWKSLVEASRAISDLL</sequence>